<dbReference type="AlphaFoldDB" id="A0ABD4XI37"/>
<name>A0ABD4XI37_WEIPA</name>
<gene>
    <name evidence="1" type="ORF">G9403_03460</name>
</gene>
<comment type="caution">
    <text evidence="1">The sequence shown here is derived from an EMBL/GenBank/DDBJ whole genome shotgun (WGS) entry which is preliminary data.</text>
</comment>
<sequence length="304" mass="35095">MGTKKVNFGLFQVLDSTGDIFSLNELTDLVEKKLREKSERVITISNEQVYLNKIENFEKYPDFTCLHVIRMREDAPSIATLTSEELEEISLEKGQFIAEDVSLLFDSVYSIIMIQINRNSVGPTKLAHYFTELWSKVDTSKDIETNIEFRVVLRPDTYASLRKKTDIKKLRVKAADMPKTKLPRTFKDMFSAEEIRDLEIDITFSVGPSKTKSIPENFSDKIINAVEQDSYGLKEVEVTAGVKRDSKIITEIETFDLIDGKLIFQKEYDIGDKKSNRLDEAVVQNDMRELYNEHRQKIRNAINK</sequence>
<dbReference type="RefSeq" id="WP_150190951.1">
    <property type="nucleotide sequence ID" value="NZ_JAANXN010000004.1"/>
</dbReference>
<reference evidence="1 2" key="1">
    <citation type="submission" date="2020-03" db="EMBL/GenBank/DDBJ databases">
        <title>Comparative genomics of Weissella paramesenteroides.</title>
        <authorList>
            <person name="Kant R."/>
            <person name="Takala T."/>
            <person name="Saris P."/>
        </authorList>
    </citation>
    <scope>NUCLEOTIDE SEQUENCE [LARGE SCALE GENOMIC DNA]</scope>
    <source>
        <strain evidence="1 2">SJ27-4</strain>
    </source>
</reference>
<dbReference type="InterPro" id="IPR046618">
    <property type="entry name" value="DUF6731"/>
</dbReference>
<dbReference type="Proteomes" id="UP001215461">
    <property type="component" value="Unassembled WGS sequence"/>
</dbReference>
<evidence type="ECO:0000313" key="2">
    <source>
        <dbReference type="Proteomes" id="UP001215461"/>
    </source>
</evidence>
<evidence type="ECO:0008006" key="3">
    <source>
        <dbReference type="Google" id="ProtNLM"/>
    </source>
</evidence>
<organism evidence="1 2">
    <name type="scientific">Weissella paramesenteroides</name>
    <name type="common">Leuconostoc paramesenteroides</name>
    <dbReference type="NCBI Taxonomy" id="1249"/>
    <lineage>
        <taxon>Bacteria</taxon>
        <taxon>Bacillati</taxon>
        <taxon>Bacillota</taxon>
        <taxon>Bacilli</taxon>
        <taxon>Lactobacillales</taxon>
        <taxon>Lactobacillaceae</taxon>
        <taxon>Weissella</taxon>
    </lineage>
</organism>
<proteinExistence type="predicted"/>
<dbReference type="Pfam" id="PF20505">
    <property type="entry name" value="DUF6731"/>
    <property type="match status" value="1"/>
</dbReference>
<evidence type="ECO:0000313" key="1">
    <source>
        <dbReference type="EMBL" id="MDF8370720.1"/>
    </source>
</evidence>
<dbReference type="EMBL" id="JAANXN010000004">
    <property type="protein sequence ID" value="MDF8370720.1"/>
    <property type="molecule type" value="Genomic_DNA"/>
</dbReference>
<accession>A0ABD4XI37</accession>
<protein>
    <recommendedName>
        <fullName evidence="3">DUF4747 family protein</fullName>
    </recommendedName>
</protein>